<proteinExistence type="predicted"/>
<dbReference type="Proteomes" id="UP000438429">
    <property type="component" value="Unassembled WGS sequence"/>
</dbReference>
<accession>A0A6A4TNA6</accession>
<evidence type="ECO:0000313" key="2">
    <source>
        <dbReference type="Proteomes" id="UP000438429"/>
    </source>
</evidence>
<sequence>MENKEALAVVPRNTDAAGLMARPTTQPSIRCMHRQLAVVHPDCCFPVAEKMDWVFQNVPDMIGGDLTGQRLKAGAALKCFFIRISRKMDSVQDKKKKKKKKKKKSKICFEKKKMSVEDVLTERE</sequence>
<comment type="caution">
    <text evidence="1">The sequence shown here is derived from an EMBL/GenBank/DDBJ whole genome shotgun (WGS) entry which is preliminary data.</text>
</comment>
<dbReference type="AlphaFoldDB" id="A0A6A4TNA6"/>
<protein>
    <submittedName>
        <fullName evidence="1">Uncharacterized protein</fullName>
    </submittedName>
</protein>
<dbReference type="EMBL" id="VEVO01000001">
    <property type="protein sequence ID" value="KAF0046765.1"/>
    <property type="molecule type" value="Genomic_DNA"/>
</dbReference>
<name>A0A6A4TNA6_SCOMX</name>
<gene>
    <name evidence="1" type="ORF">F2P81_000398</name>
</gene>
<organism evidence="1 2">
    <name type="scientific">Scophthalmus maximus</name>
    <name type="common">Turbot</name>
    <name type="synonym">Psetta maxima</name>
    <dbReference type="NCBI Taxonomy" id="52904"/>
    <lineage>
        <taxon>Eukaryota</taxon>
        <taxon>Metazoa</taxon>
        <taxon>Chordata</taxon>
        <taxon>Craniata</taxon>
        <taxon>Vertebrata</taxon>
        <taxon>Euteleostomi</taxon>
        <taxon>Actinopterygii</taxon>
        <taxon>Neopterygii</taxon>
        <taxon>Teleostei</taxon>
        <taxon>Neoteleostei</taxon>
        <taxon>Acanthomorphata</taxon>
        <taxon>Carangaria</taxon>
        <taxon>Pleuronectiformes</taxon>
        <taxon>Pleuronectoidei</taxon>
        <taxon>Scophthalmidae</taxon>
        <taxon>Scophthalmus</taxon>
    </lineage>
</organism>
<evidence type="ECO:0000313" key="1">
    <source>
        <dbReference type="EMBL" id="KAF0046765.1"/>
    </source>
</evidence>
<reference evidence="1 2" key="1">
    <citation type="submission" date="2019-06" db="EMBL/GenBank/DDBJ databases">
        <title>Draft genomes of female and male turbot (Scophthalmus maximus).</title>
        <authorList>
            <person name="Xu H."/>
            <person name="Xu X.-W."/>
            <person name="Shao C."/>
            <person name="Chen S."/>
        </authorList>
    </citation>
    <scope>NUCLEOTIDE SEQUENCE [LARGE SCALE GENOMIC DNA]</scope>
    <source>
        <strain evidence="1">Ysfricsl-2016a</strain>
        <tissue evidence="1">Blood</tissue>
    </source>
</reference>